<evidence type="ECO:0000313" key="2">
    <source>
        <dbReference type="EMBL" id="KAK9216325.1"/>
    </source>
</evidence>
<gene>
    <name evidence="2" type="ORF">WN944_008334</name>
</gene>
<organism evidence="2 3">
    <name type="scientific">Citrus x changshan-huyou</name>
    <dbReference type="NCBI Taxonomy" id="2935761"/>
    <lineage>
        <taxon>Eukaryota</taxon>
        <taxon>Viridiplantae</taxon>
        <taxon>Streptophyta</taxon>
        <taxon>Embryophyta</taxon>
        <taxon>Tracheophyta</taxon>
        <taxon>Spermatophyta</taxon>
        <taxon>Magnoliopsida</taxon>
        <taxon>eudicotyledons</taxon>
        <taxon>Gunneridae</taxon>
        <taxon>Pentapetalae</taxon>
        <taxon>rosids</taxon>
        <taxon>malvids</taxon>
        <taxon>Sapindales</taxon>
        <taxon>Rutaceae</taxon>
        <taxon>Aurantioideae</taxon>
        <taxon>Citrus</taxon>
    </lineage>
</organism>
<dbReference type="EMBL" id="JBCGBO010000003">
    <property type="protein sequence ID" value="KAK9216325.1"/>
    <property type="molecule type" value="Genomic_DNA"/>
</dbReference>
<keyword evidence="3" id="KW-1185">Reference proteome</keyword>
<dbReference type="Pfam" id="PF13962">
    <property type="entry name" value="PGG"/>
    <property type="match status" value="1"/>
</dbReference>
<dbReference type="Proteomes" id="UP001428341">
    <property type="component" value="Unassembled WGS sequence"/>
</dbReference>
<sequence>MFSHVNMETSAKAAWERLESIHRWHDHKVASLADLGSIDKEEAVSARIATDGGTALHTAALHRHDQELIQQLVPLMLAKDLVPTTTRGAAALQVAATSKSVKTAETTMVKKYNNLLRLCDSDRFIPVCIAALYGDTDMQIAQKKEIAYYYYKGETSEKEVSFLSFFFKTIKRDIRSLIEDFSSDRCIDTEAPDEQPNSNDIGFGAIIAQQALHCKKRVQQAANKLLALAVEQRQESIWNLIYETEENRDLASIEDSFDNDILQLAGMLAPVSYLSKIACPAMQMQRDLQCGENIVRPMMREHKNREGKTPRTLFTEQDKSLAIEGKKWMKDTATSCMVVATLIVTVMFEGAIHIPGGTKDSGDPYLEYIDITCMTPKHN</sequence>
<dbReference type="AlphaFoldDB" id="A0AAP0MU18"/>
<proteinExistence type="predicted"/>
<dbReference type="PANTHER" id="PTHR24177">
    <property type="entry name" value="CASKIN"/>
    <property type="match status" value="1"/>
</dbReference>
<evidence type="ECO:0000259" key="1">
    <source>
        <dbReference type="Pfam" id="PF13962"/>
    </source>
</evidence>
<dbReference type="InterPro" id="IPR026961">
    <property type="entry name" value="PGG_dom"/>
</dbReference>
<accession>A0AAP0MU18</accession>
<reference evidence="2 3" key="1">
    <citation type="submission" date="2024-05" db="EMBL/GenBank/DDBJ databases">
        <title>Haplotype-resolved chromosome-level genome assembly of Huyou (Citrus changshanensis).</title>
        <authorList>
            <person name="Miao C."/>
            <person name="Chen W."/>
            <person name="Wu Y."/>
            <person name="Wang L."/>
            <person name="Zhao S."/>
            <person name="Grierson D."/>
            <person name="Xu C."/>
            <person name="Chen K."/>
        </authorList>
    </citation>
    <scope>NUCLEOTIDE SEQUENCE [LARGE SCALE GENOMIC DNA]</scope>
    <source>
        <strain evidence="2">01-14</strain>
        <tissue evidence="2">Leaf</tissue>
    </source>
</reference>
<comment type="caution">
    <text evidence="2">The sequence shown here is derived from an EMBL/GenBank/DDBJ whole genome shotgun (WGS) entry which is preliminary data.</text>
</comment>
<dbReference type="GO" id="GO:0016020">
    <property type="term" value="C:membrane"/>
    <property type="evidence" value="ECO:0007669"/>
    <property type="project" value="TreeGrafter"/>
</dbReference>
<feature type="domain" description="PGG" evidence="1">
    <location>
        <begin position="326"/>
        <end position="366"/>
    </location>
</feature>
<evidence type="ECO:0000313" key="3">
    <source>
        <dbReference type="Proteomes" id="UP001428341"/>
    </source>
</evidence>
<dbReference type="PANTHER" id="PTHR24177:SF365">
    <property type="entry name" value="ANKYRIN REPEAT-CONTAINING PROTEIN NPR4-LIKE ISOFORM X1"/>
    <property type="match status" value="1"/>
</dbReference>
<protein>
    <recommendedName>
        <fullName evidence="1">PGG domain-containing protein</fullName>
    </recommendedName>
</protein>
<name>A0AAP0MU18_9ROSI</name>